<keyword evidence="2" id="KW-1185">Reference proteome</keyword>
<sequence>GRRIFPGATVALNNVDRKLKKANSVKEVPSFWFKNGRWDYYAKYRISAKQLSKNYVREAFQNSFKNGVSSEYFDPDDSSLVSEVIQI</sequence>
<gene>
    <name evidence="1" type="ORF">QYM36_016183</name>
</gene>
<dbReference type="Proteomes" id="UP001187531">
    <property type="component" value="Unassembled WGS sequence"/>
</dbReference>
<organism evidence="1 2">
    <name type="scientific">Artemia franciscana</name>
    <name type="common">Brine shrimp</name>
    <name type="synonym">Artemia sanfranciscana</name>
    <dbReference type="NCBI Taxonomy" id="6661"/>
    <lineage>
        <taxon>Eukaryota</taxon>
        <taxon>Metazoa</taxon>
        <taxon>Ecdysozoa</taxon>
        <taxon>Arthropoda</taxon>
        <taxon>Crustacea</taxon>
        <taxon>Branchiopoda</taxon>
        <taxon>Anostraca</taxon>
        <taxon>Artemiidae</taxon>
        <taxon>Artemia</taxon>
    </lineage>
</organism>
<comment type="caution">
    <text evidence="1">The sequence shown here is derived from an EMBL/GenBank/DDBJ whole genome shotgun (WGS) entry which is preliminary data.</text>
</comment>
<protein>
    <submittedName>
        <fullName evidence="1">Uncharacterized protein</fullName>
    </submittedName>
</protein>
<feature type="non-terminal residue" evidence="1">
    <location>
        <position position="87"/>
    </location>
</feature>
<dbReference type="AlphaFoldDB" id="A0AA88H754"/>
<dbReference type="EMBL" id="JAVRJZ010000020">
    <property type="protein sequence ID" value="KAK2706073.1"/>
    <property type="molecule type" value="Genomic_DNA"/>
</dbReference>
<accession>A0AA88H754</accession>
<evidence type="ECO:0000313" key="1">
    <source>
        <dbReference type="EMBL" id="KAK2706073.1"/>
    </source>
</evidence>
<reference evidence="1" key="1">
    <citation type="submission" date="2023-07" db="EMBL/GenBank/DDBJ databases">
        <title>Chromosome-level genome assembly of Artemia franciscana.</title>
        <authorList>
            <person name="Jo E."/>
        </authorList>
    </citation>
    <scope>NUCLEOTIDE SEQUENCE</scope>
    <source>
        <tissue evidence="1">Whole body</tissue>
    </source>
</reference>
<feature type="non-terminal residue" evidence="1">
    <location>
        <position position="1"/>
    </location>
</feature>
<name>A0AA88H754_ARTSF</name>
<proteinExistence type="predicted"/>
<evidence type="ECO:0000313" key="2">
    <source>
        <dbReference type="Proteomes" id="UP001187531"/>
    </source>
</evidence>